<dbReference type="EMBL" id="ACSE01000029">
    <property type="protein sequence ID" value="EFD87830.1"/>
    <property type="molecule type" value="Genomic_DNA"/>
</dbReference>
<comment type="caution">
    <text evidence="2">The sequence shown here is derived from an EMBL/GenBank/DDBJ whole genome shotgun (WGS) entry which is preliminary data.</text>
</comment>
<accession>D3LBC6</accession>
<evidence type="ECO:0000256" key="1">
    <source>
        <dbReference type="SAM" id="MobiDB-lite"/>
    </source>
</evidence>
<dbReference type="AlphaFoldDB" id="D3LBC6"/>
<protein>
    <submittedName>
        <fullName evidence="2">Uncharacterized protein</fullName>
    </submittedName>
</protein>
<evidence type="ECO:0000313" key="3">
    <source>
        <dbReference type="Proteomes" id="UP000003075"/>
    </source>
</evidence>
<evidence type="ECO:0000313" key="2">
    <source>
        <dbReference type="EMBL" id="EFD87830.1"/>
    </source>
</evidence>
<organism evidence="2 3">
    <name type="scientific">Oenococcus oeni AWRIB429</name>
    <dbReference type="NCBI Taxonomy" id="655225"/>
    <lineage>
        <taxon>Bacteria</taxon>
        <taxon>Bacillati</taxon>
        <taxon>Bacillota</taxon>
        <taxon>Bacilli</taxon>
        <taxon>Lactobacillales</taxon>
        <taxon>Lactobacillaceae</taxon>
        <taxon>Oenococcus</taxon>
    </lineage>
</organism>
<sequence length="47" mass="5937">MPCDKQNVNQKFKKRIFFIEYFLKRRQKEKKKTNKKRHQSVLKIKNL</sequence>
<gene>
    <name evidence="2" type="ORF">AWRIB429_1656</name>
</gene>
<dbReference type="Proteomes" id="UP000003075">
    <property type="component" value="Unassembled WGS sequence"/>
</dbReference>
<proteinExistence type="predicted"/>
<reference evidence="2 3" key="1">
    <citation type="journal article" date="2010" name="Appl. Microbiol. Biotechnol.">
        <title>Genotypic diversity in Oenococcus oeni by high-density microarray comparative genome hybridization and whole genome sequencing.</title>
        <authorList>
            <person name="Borneman A.R."/>
            <person name="Bartowsky E.J."/>
            <person name="McCarthy J."/>
            <person name="Chambers P.J."/>
        </authorList>
    </citation>
    <scope>NUCLEOTIDE SEQUENCE [LARGE SCALE GENOMIC DNA]</scope>
    <source>
        <strain evidence="2 3">AWRIB429</strain>
    </source>
</reference>
<name>D3LBC6_OENOE</name>
<feature type="region of interest" description="Disordered" evidence="1">
    <location>
        <begin position="28"/>
        <end position="47"/>
    </location>
</feature>